<evidence type="ECO:0000256" key="1">
    <source>
        <dbReference type="ARBA" id="ARBA00022443"/>
    </source>
</evidence>
<dbReference type="SUPFAM" id="SSF48366">
    <property type="entry name" value="Ras GEF"/>
    <property type="match status" value="1"/>
</dbReference>
<dbReference type="GO" id="GO:0005886">
    <property type="term" value="C:plasma membrane"/>
    <property type="evidence" value="ECO:0007669"/>
    <property type="project" value="TreeGrafter"/>
</dbReference>
<dbReference type="InterPro" id="IPR008937">
    <property type="entry name" value="Ras-like_GEF"/>
</dbReference>
<sequence>MTAIGLAMYSGVNCYPSQSTTITVEQEQQISQLPEEQYISTFFCRALYDYQTQDASSLSFHKNEIIEVLTQLESGWWDGLLGDERGWFPSNYVVVLSDEEAEIALSNHDATTQQGLFQQINEVAHDAHSNDIHSRTQDPHLSDSEWSRNKRNPSVPSNGLLESRSAAEHSATLSSDFWMPQVTQDGQIYYVNTQTGQISRDLPMEGDDVSAGELAGLAASPASSRSGTSAGLGLSALTESSIPGFGVLKRSGTPEPWARRLADDGMSYYYWNKLTGQVSWTIPETEAAVQKGRTRALTSSSTASSNLFNSPAEDSDPTRFRSDSTTSQTRHGQDRSHSKPEHVSDSEDSCLYSPDHGDSPSTSGRSQSGQDLFADQLALRKPSVELTAAEKIAQSLQQSLAPPLPDLISDLSHIAHNAISAVVQKNQSLVGVSRRTEHGQVLDSLIRAVVITVRNLLYISAPPGHIPSNLIPRGARGRRETTASQTLLKPAQRKVTATLSKLVLSARAMEYDSGPAAHDTASRVESDAAELDRAIVTFVIEVQRCQNERLGSVGAKRVLGCFSAVYLGLGLVGAGYAGSWRGFGWVPLDDNDEAPQRILDGDVFSEFKTHMVSMQARFGTFYAALKTIGDESQQRVWIAGRELLSGLSSLLLFVANIHIARHVDIDGFYSNMADAERAALYTQTVDKARLLTRTLEAVVQALYDDAATLLLTIQRVRRLTYRVSRHDRDSQCEYLDAISVSLKSNLQFLMQTLDTLLSLGHDQADMAQGEYTGAIEWRMSRLSIIDCNFDARPMSVLDPADPESEDIVDIEVAFGASGMKKSAATLGDRAPTSRSQSQLSDTTITLTDRSLKSTASSYDPTMSVHTLVPSTFDKPQDVLSMSDSASVLDDDSATTRTATKIKKIFGDDAPEHIISTKPWYLRPDYTKNDMTIDVDGSIRAGTVPALVERLTSHDPSDPTFIKTFLMTYKSFTTLDDFFDHLVHRFRIQIPEGLSPTESEEWRKLKQNVIQMRVLNTLKAMVSDEDFLEKEDMYILNRMKEFLQTEDVSKFVGAKQLLSLVERARGGDVKKGLTPTLGSPPPSILPKHNKKLKLLDVDSLELARQLTIMESHLYQKIRPVECLQRSREQKTDHNDNIARVIQTSNRIANWVADSVLTHEDSRKRSAILKQFISVADRCRSMHNYSSMVAIVSGLNSPPIRRLKRSWEQVNARHMAQLSACELTIDSGKNFNNYRSTLARVSPPCVPFIGVFLTTLTFIQDGSKDTLPGNLVNFRKRQKASEVIQDIQRWQTFPHNFNPITSVQTYLEESLAKFSEQVDVGDYFWNLSLEREPREREDEKMARLLQESGFL</sequence>
<name>A0A9P7EIQ9_9AGAM</name>
<accession>A0A9P7EIQ9</accession>
<dbReference type="InterPro" id="IPR000651">
    <property type="entry name" value="Ras-like_Gua-exchang_fac_N"/>
</dbReference>
<feature type="compositionally biased region" description="Polar residues" evidence="5">
    <location>
        <begin position="359"/>
        <end position="369"/>
    </location>
</feature>
<dbReference type="SMART" id="SM00147">
    <property type="entry name" value="RasGEF"/>
    <property type="match status" value="1"/>
</dbReference>
<dbReference type="Pfam" id="PF00018">
    <property type="entry name" value="SH3_1"/>
    <property type="match status" value="1"/>
</dbReference>
<feature type="region of interest" description="Disordered" evidence="5">
    <location>
        <begin position="129"/>
        <end position="166"/>
    </location>
</feature>
<feature type="region of interest" description="Disordered" evidence="5">
    <location>
        <begin position="293"/>
        <end position="369"/>
    </location>
</feature>
<dbReference type="PROSITE" id="PS50020">
    <property type="entry name" value="WW_DOMAIN_2"/>
    <property type="match status" value="1"/>
</dbReference>
<dbReference type="InterPro" id="IPR023578">
    <property type="entry name" value="Ras_GEF_dom_sf"/>
</dbReference>
<evidence type="ECO:0000256" key="4">
    <source>
        <dbReference type="PROSITE-ProRule" id="PRU00192"/>
    </source>
</evidence>
<dbReference type="PANTHER" id="PTHR23113">
    <property type="entry name" value="GUANINE NUCLEOTIDE EXCHANGE FACTOR"/>
    <property type="match status" value="1"/>
</dbReference>
<keyword evidence="1 4" id="KW-0728">SH3 domain</keyword>
<comment type="caution">
    <text evidence="10">The sequence shown here is derived from an EMBL/GenBank/DDBJ whole genome shotgun (WGS) entry which is preliminary data.</text>
</comment>
<dbReference type="Gene3D" id="1.10.840.10">
    <property type="entry name" value="Ras guanine-nucleotide exchange factors catalytic domain"/>
    <property type="match status" value="1"/>
</dbReference>
<dbReference type="InterPro" id="IPR001895">
    <property type="entry name" value="RASGEF_cat_dom"/>
</dbReference>
<dbReference type="SUPFAM" id="SSF50044">
    <property type="entry name" value="SH3-domain"/>
    <property type="match status" value="1"/>
</dbReference>
<dbReference type="RefSeq" id="XP_041196979.1">
    <property type="nucleotide sequence ID" value="XM_041339469.1"/>
</dbReference>
<dbReference type="InterPro" id="IPR036964">
    <property type="entry name" value="RASGEF_cat_dom_sf"/>
</dbReference>
<dbReference type="Pfam" id="PF00617">
    <property type="entry name" value="RasGEF"/>
    <property type="match status" value="1"/>
</dbReference>
<dbReference type="SMART" id="SM00456">
    <property type="entry name" value="WW"/>
    <property type="match status" value="2"/>
</dbReference>
<dbReference type="CDD" id="cd00201">
    <property type="entry name" value="WW"/>
    <property type="match status" value="1"/>
</dbReference>
<evidence type="ECO:0000259" key="9">
    <source>
        <dbReference type="PROSITE" id="PS50212"/>
    </source>
</evidence>
<dbReference type="SMART" id="SM00229">
    <property type="entry name" value="RasGEFN"/>
    <property type="match status" value="1"/>
</dbReference>
<dbReference type="InterPro" id="IPR036028">
    <property type="entry name" value="SH3-like_dom_sf"/>
</dbReference>
<reference evidence="10" key="1">
    <citation type="journal article" date="2020" name="New Phytol.">
        <title>Comparative genomics reveals dynamic genome evolution in host specialist ectomycorrhizal fungi.</title>
        <authorList>
            <person name="Lofgren L.A."/>
            <person name="Nguyen N.H."/>
            <person name="Vilgalys R."/>
            <person name="Ruytinx J."/>
            <person name="Liao H.L."/>
            <person name="Branco S."/>
            <person name="Kuo A."/>
            <person name="LaButti K."/>
            <person name="Lipzen A."/>
            <person name="Andreopoulos W."/>
            <person name="Pangilinan J."/>
            <person name="Riley R."/>
            <person name="Hundley H."/>
            <person name="Na H."/>
            <person name="Barry K."/>
            <person name="Grigoriev I.V."/>
            <person name="Stajich J.E."/>
            <person name="Kennedy P.G."/>
        </authorList>
    </citation>
    <scope>NUCLEOTIDE SEQUENCE</scope>
    <source>
        <strain evidence="10">MN1</strain>
    </source>
</reference>
<dbReference type="PROSITE" id="PS50212">
    <property type="entry name" value="RASGEF_NTER"/>
    <property type="match status" value="1"/>
</dbReference>
<dbReference type="Gene3D" id="2.30.30.40">
    <property type="entry name" value="SH3 Domains"/>
    <property type="match status" value="1"/>
</dbReference>
<evidence type="ECO:0000256" key="2">
    <source>
        <dbReference type="ARBA" id="ARBA00022658"/>
    </source>
</evidence>
<evidence type="ECO:0000259" key="7">
    <source>
        <dbReference type="PROSITE" id="PS50009"/>
    </source>
</evidence>
<evidence type="ECO:0000256" key="5">
    <source>
        <dbReference type="SAM" id="MobiDB-lite"/>
    </source>
</evidence>
<evidence type="ECO:0000259" key="8">
    <source>
        <dbReference type="PROSITE" id="PS50020"/>
    </source>
</evidence>
<feature type="compositionally biased region" description="Low complexity" evidence="5">
    <location>
        <begin position="296"/>
        <end position="310"/>
    </location>
</feature>
<dbReference type="GeneID" id="64633485"/>
<dbReference type="Gene3D" id="2.20.70.10">
    <property type="match status" value="1"/>
</dbReference>
<dbReference type="OrthoDB" id="546434at2759"/>
<evidence type="ECO:0000259" key="6">
    <source>
        <dbReference type="PROSITE" id="PS50002"/>
    </source>
</evidence>
<dbReference type="EMBL" id="JABBWG010000005">
    <property type="protein sequence ID" value="KAG1822573.1"/>
    <property type="molecule type" value="Genomic_DNA"/>
</dbReference>
<dbReference type="CDD" id="cd00155">
    <property type="entry name" value="RasGEF"/>
    <property type="match status" value="1"/>
</dbReference>
<dbReference type="Gene3D" id="1.20.870.10">
    <property type="entry name" value="Son of sevenless (SoS) protein Chain: S domain 1"/>
    <property type="match status" value="1"/>
</dbReference>
<proteinExistence type="predicted"/>
<feature type="region of interest" description="Disordered" evidence="5">
    <location>
        <begin position="823"/>
        <end position="842"/>
    </location>
</feature>
<keyword evidence="11" id="KW-1185">Reference proteome</keyword>
<dbReference type="InterPro" id="IPR001452">
    <property type="entry name" value="SH3_domain"/>
</dbReference>
<feature type="compositionally biased region" description="Basic and acidic residues" evidence="5">
    <location>
        <begin position="129"/>
        <end position="148"/>
    </location>
</feature>
<feature type="compositionally biased region" description="Basic and acidic residues" evidence="5">
    <location>
        <begin position="331"/>
        <end position="345"/>
    </location>
</feature>
<evidence type="ECO:0000313" key="11">
    <source>
        <dbReference type="Proteomes" id="UP000807769"/>
    </source>
</evidence>
<evidence type="ECO:0000256" key="3">
    <source>
        <dbReference type="PROSITE-ProRule" id="PRU00168"/>
    </source>
</evidence>
<gene>
    <name evidence="10" type="ORF">BJ212DRAFT_1476991</name>
</gene>
<feature type="compositionally biased region" description="Polar residues" evidence="5">
    <location>
        <begin position="832"/>
        <end position="842"/>
    </location>
</feature>
<dbReference type="FunFam" id="2.30.30.40:FF:000072">
    <property type="entry name" value="Unconventional Myosin IB"/>
    <property type="match status" value="1"/>
</dbReference>
<feature type="domain" description="Ras-GEF" evidence="7">
    <location>
        <begin position="1097"/>
        <end position="1332"/>
    </location>
</feature>
<dbReference type="PROSITE" id="PS50009">
    <property type="entry name" value="RASGEF_CAT"/>
    <property type="match status" value="1"/>
</dbReference>
<dbReference type="GO" id="GO:0005085">
    <property type="term" value="F:guanyl-nucleotide exchange factor activity"/>
    <property type="evidence" value="ECO:0007669"/>
    <property type="project" value="UniProtKB-KW"/>
</dbReference>
<dbReference type="PRINTS" id="PR00452">
    <property type="entry name" value="SH3DOMAIN"/>
</dbReference>
<evidence type="ECO:0000313" key="10">
    <source>
        <dbReference type="EMBL" id="KAG1822573.1"/>
    </source>
</evidence>
<dbReference type="InterPro" id="IPR001202">
    <property type="entry name" value="WW_dom"/>
</dbReference>
<dbReference type="SMART" id="SM00326">
    <property type="entry name" value="SH3"/>
    <property type="match status" value="1"/>
</dbReference>
<dbReference type="Proteomes" id="UP000807769">
    <property type="component" value="Unassembled WGS sequence"/>
</dbReference>
<dbReference type="PANTHER" id="PTHR23113:SF368">
    <property type="entry name" value="CELL DIVISION CONTROL PROTEIN 25"/>
    <property type="match status" value="1"/>
</dbReference>
<organism evidence="10 11">
    <name type="scientific">Suillus subaureus</name>
    <dbReference type="NCBI Taxonomy" id="48587"/>
    <lineage>
        <taxon>Eukaryota</taxon>
        <taxon>Fungi</taxon>
        <taxon>Dikarya</taxon>
        <taxon>Basidiomycota</taxon>
        <taxon>Agaricomycotina</taxon>
        <taxon>Agaricomycetes</taxon>
        <taxon>Agaricomycetidae</taxon>
        <taxon>Boletales</taxon>
        <taxon>Suillineae</taxon>
        <taxon>Suillaceae</taxon>
        <taxon>Suillus</taxon>
    </lineage>
</organism>
<feature type="domain" description="SH3" evidence="6">
    <location>
        <begin position="39"/>
        <end position="98"/>
    </location>
</feature>
<keyword evidence="2 3" id="KW-0344">Guanine-nucleotide releasing factor</keyword>
<dbReference type="Pfam" id="PF00618">
    <property type="entry name" value="RasGEF_N"/>
    <property type="match status" value="1"/>
</dbReference>
<protein>
    <submittedName>
        <fullName evidence="10">Ras guanine nucleotide exchange factor domain-containing protein</fullName>
    </submittedName>
</protein>
<dbReference type="PROSITE" id="PS50002">
    <property type="entry name" value="SH3"/>
    <property type="match status" value="1"/>
</dbReference>
<feature type="domain" description="WW" evidence="8">
    <location>
        <begin position="251"/>
        <end position="285"/>
    </location>
</feature>
<dbReference type="CDD" id="cd06224">
    <property type="entry name" value="REM"/>
    <property type="match status" value="1"/>
</dbReference>
<dbReference type="CDD" id="cd11883">
    <property type="entry name" value="SH3_Sdc25"/>
    <property type="match status" value="1"/>
</dbReference>
<dbReference type="GO" id="GO:0007265">
    <property type="term" value="P:Ras protein signal transduction"/>
    <property type="evidence" value="ECO:0007669"/>
    <property type="project" value="TreeGrafter"/>
</dbReference>
<feature type="domain" description="N-terminal Ras-GEF" evidence="9">
    <location>
        <begin position="934"/>
        <end position="1064"/>
    </location>
</feature>